<dbReference type="AlphaFoldDB" id="A0A1T5BG67"/>
<protein>
    <recommendedName>
        <fullName evidence="5">DUF4175 domain-containing protein</fullName>
    </recommendedName>
</protein>
<evidence type="ECO:0000313" key="3">
    <source>
        <dbReference type="EMBL" id="SKB46292.1"/>
    </source>
</evidence>
<accession>A0A1T5BG67</accession>
<feature type="region of interest" description="Disordered" evidence="1">
    <location>
        <begin position="481"/>
        <end position="530"/>
    </location>
</feature>
<keyword evidence="2" id="KW-0812">Transmembrane</keyword>
<keyword evidence="2" id="KW-1133">Transmembrane helix</keyword>
<sequence>MHELRKMIGSVTSQLYASALLRCLLLASAAYLFTSTFAGPYHVASIFAAFAGLCTGILLTEIYKNRREKAISLIHNHVGETEYSLHLLEKPDLNIAEQLQLERITSRDYNFPFAKLYSGLTAYLGIFLVALTFHFIYPAISFDKKSPDSVRTEEARSQKANMLLAPEFESARIHITPPAYTKLPMRESKDLNVSTIAGSALTWKVKFNHSENLVLRLTNNRGEEIPFRKQNGLFIHSDRITGSGLYAMKGYWKDSLVYQSDFYRLEALPDLAPKIQPASKDLYKYHFLKDAKTIKISAKIADDFLVRQAFIVATLARGSGENVKFREVKFPLAPTDFKEANLQKEINLNDLNFTPGDELYYYWAAVDNKSPQANFSKSDTYFLVYKDTSNVEEAELATMAVNIMPEYFRSQRQIIIDTEKLIARRKKLPQKEFASVSNEIGFDQKVLRLRYGQYLGEEFETSIGGGGAPEAAIPSGENMLDAFTHKSDGEGEASERGVAERGAAAPRSAEGPAHKDDHDGHDHGKGQGEAGEKDQLAALMEQYVHAHDDAETNTFYEQSTRSLLKMALEQMWQSELHLRLYEPEKALPFEHKALEFLKSAQHKARTYVKKSGYDPPPIKEQEKRLSGEFKDISNDLNAEKFYREKTIAQLAAEVSGFLGYQKLDNEQQSRLRLAGGTLSDRLINSGPFNGGLQNWEMIGSLQKLVSGKALSLKERQHLKKDLFQYANRSEQSRRGYSSDKKLEAAFWKKLQ</sequence>
<dbReference type="RefSeq" id="WP_082212921.1">
    <property type="nucleotide sequence ID" value="NZ_FUZA01000001.1"/>
</dbReference>
<name>A0A1T5BG67_9BACT</name>
<dbReference type="OrthoDB" id="780137at2"/>
<dbReference type="Proteomes" id="UP000190897">
    <property type="component" value="Unassembled WGS sequence"/>
</dbReference>
<keyword evidence="4" id="KW-1185">Reference proteome</keyword>
<evidence type="ECO:0000313" key="4">
    <source>
        <dbReference type="Proteomes" id="UP000190897"/>
    </source>
</evidence>
<reference evidence="4" key="1">
    <citation type="submission" date="2017-02" db="EMBL/GenBank/DDBJ databases">
        <authorList>
            <person name="Varghese N."/>
            <person name="Submissions S."/>
        </authorList>
    </citation>
    <scope>NUCLEOTIDE SEQUENCE [LARGE SCALE GENOMIC DNA]</scope>
    <source>
        <strain evidence="4">DSM 22270</strain>
    </source>
</reference>
<feature type="compositionally biased region" description="Basic and acidic residues" evidence="1">
    <location>
        <begin position="512"/>
        <end position="530"/>
    </location>
</feature>
<feature type="transmembrane region" description="Helical" evidence="2">
    <location>
        <begin position="15"/>
        <end position="33"/>
    </location>
</feature>
<evidence type="ECO:0008006" key="5">
    <source>
        <dbReference type="Google" id="ProtNLM"/>
    </source>
</evidence>
<organism evidence="3 4">
    <name type="scientific">Dyadobacter psychrophilus</name>
    <dbReference type="NCBI Taxonomy" id="651661"/>
    <lineage>
        <taxon>Bacteria</taxon>
        <taxon>Pseudomonadati</taxon>
        <taxon>Bacteroidota</taxon>
        <taxon>Cytophagia</taxon>
        <taxon>Cytophagales</taxon>
        <taxon>Spirosomataceae</taxon>
        <taxon>Dyadobacter</taxon>
    </lineage>
</organism>
<proteinExistence type="predicted"/>
<feature type="transmembrane region" description="Helical" evidence="2">
    <location>
        <begin position="116"/>
        <end position="137"/>
    </location>
</feature>
<evidence type="ECO:0000256" key="2">
    <source>
        <dbReference type="SAM" id="Phobius"/>
    </source>
</evidence>
<dbReference type="EMBL" id="FUZA01000001">
    <property type="protein sequence ID" value="SKB46292.1"/>
    <property type="molecule type" value="Genomic_DNA"/>
</dbReference>
<gene>
    <name evidence="3" type="ORF">SAMN05660293_00322</name>
</gene>
<feature type="compositionally biased region" description="Basic and acidic residues" evidence="1">
    <location>
        <begin position="483"/>
        <end position="499"/>
    </location>
</feature>
<keyword evidence="2" id="KW-0472">Membrane</keyword>
<feature type="transmembrane region" description="Helical" evidence="2">
    <location>
        <begin position="39"/>
        <end position="59"/>
    </location>
</feature>
<dbReference type="STRING" id="651661.SAMN05660293_00322"/>
<evidence type="ECO:0000256" key="1">
    <source>
        <dbReference type="SAM" id="MobiDB-lite"/>
    </source>
</evidence>